<sequence>MGNQICFSIADLFNVCQQQCKVVDNDGDDSFKQFVEGLRWGQLPSFASCPLAPPSSSRRRSMEKPIGNPWVQKQHLLTSLPRLTSQLPRLGAPMCSVYFSFEEENKCY</sequence>
<evidence type="ECO:0000313" key="2">
    <source>
        <dbReference type="Proteomes" id="UP000252519"/>
    </source>
</evidence>
<dbReference type="Proteomes" id="UP000252519">
    <property type="component" value="Unassembled WGS sequence"/>
</dbReference>
<keyword evidence="2" id="KW-1185">Reference proteome</keyword>
<accession>A0A368G2Y9</accession>
<reference evidence="1 2" key="1">
    <citation type="submission" date="2014-10" db="EMBL/GenBank/DDBJ databases">
        <title>Draft genome of the hookworm Ancylostoma caninum.</title>
        <authorList>
            <person name="Mitreva M."/>
        </authorList>
    </citation>
    <scope>NUCLEOTIDE SEQUENCE [LARGE SCALE GENOMIC DNA]</scope>
    <source>
        <strain evidence="1 2">Baltimore</strain>
    </source>
</reference>
<protein>
    <submittedName>
        <fullName evidence="1">Uncharacterized protein</fullName>
    </submittedName>
</protein>
<dbReference type="AlphaFoldDB" id="A0A368G2Y9"/>
<evidence type="ECO:0000313" key="1">
    <source>
        <dbReference type="EMBL" id="RCN38048.1"/>
    </source>
</evidence>
<organism evidence="1 2">
    <name type="scientific">Ancylostoma caninum</name>
    <name type="common">Dog hookworm</name>
    <dbReference type="NCBI Taxonomy" id="29170"/>
    <lineage>
        <taxon>Eukaryota</taxon>
        <taxon>Metazoa</taxon>
        <taxon>Ecdysozoa</taxon>
        <taxon>Nematoda</taxon>
        <taxon>Chromadorea</taxon>
        <taxon>Rhabditida</taxon>
        <taxon>Rhabditina</taxon>
        <taxon>Rhabditomorpha</taxon>
        <taxon>Strongyloidea</taxon>
        <taxon>Ancylostomatidae</taxon>
        <taxon>Ancylostomatinae</taxon>
        <taxon>Ancylostoma</taxon>
    </lineage>
</organism>
<comment type="caution">
    <text evidence="1">The sequence shown here is derived from an EMBL/GenBank/DDBJ whole genome shotgun (WGS) entry which is preliminary data.</text>
</comment>
<gene>
    <name evidence="1" type="ORF">ANCCAN_16037</name>
</gene>
<dbReference type="EMBL" id="JOJR01000425">
    <property type="protein sequence ID" value="RCN38048.1"/>
    <property type="molecule type" value="Genomic_DNA"/>
</dbReference>
<name>A0A368G2Y9_ANCCA</name>
<proteinExistence type="predicted"/>